<protein>
    <recommendedName>
        <fullName evidence="4">Aminotransferase</fullName>
        <ecNumber evidence="4">2.6.1.-</ecNumber>
    </recommendedName>
</protein>
<evidence type="ECO:0000256" key="3">
    <source>
        <dbReference type="ARBA" id="ARBA00022679"/>
    </source>
</evidence>
<reference evidence="7" key="1">
    <citation type="journal article" date="2019" name="Int. J. Syst. Evol. Microbiol.">
        <title>The Global Catalogue of Microorganisms (GCM) 10K type strain sequencing project: providing services to taxonomists for standard genome sequencing and annotation.</title>
        <authorList>
            <consortium name="The Broad Institute Genomics Platform"/>
            <consortium name="The Broad Institute Genome Sequencing Center for Infectious Disease"/>
            <person name="Wu L."/>
            <person name="Ma J."/>
        </authorList>
    </citation>
    <scope>NUCLEOTIDE SEQUENCE [LARGE SCALE GENOMIC DNA]</scope>
    <source>
        <strain evidence="7">KCTC 12708</strain>
    </source>
</reference>
<dbReference type="Gene3D" id="3.90.1150.10">
    <property type="entry name" value="Aspartate Aminotransferase, domain 1"/>
    <property type="match status" value="1"/>
</dbReference>
<dbReference type="InterPro" id="IPR004838">
    <property type="entry name" value="NHTrfase_class1_PyrdxlP-BS"/>
</dbReference>
<dbReference type="InterPro" id="IPR015424">
    <property type="entry name" value="PyrdxlP-dep_Trfase"/>
</dbReference>
<dbReference type="Gene3D" id="3.40.640.10">
    <property type="entry name" value="Type I PLP-dependent aspartate aminotransferase-like (Major domain)"/>
    <property type="match status" value="1"/>
</dbReference>
<dbReference type="PROSITE" id="PS00105">
    <property type="entry name" value="AA_TRANSFER_CLASS_1"/>
    <property type="match status" value="1"/>
</dbReference>
<dbReference type="RefSeq" id="WP_027884364.1">
    <property type="nucleotide sequence ID" value="NZ_BMWY01000003.1"/>
</dbReference>
<dbReference type="EMBL" id="BMWY01000003">
    <property type="protein sequence ID" value="GGZ54250.1"/>
    <property type="molecule type" value="Genomic_DNA"/>
</dbReference>
<organism evidence="6 7">
    <name type="scientific">Mesonia mobilis</name>
    <dbReference type="NCBI Taxonomy" id="369791"/>
    <lineage>
        <taxon>Bacteria</taxon>
        <taxon>Pseudomonadati</taxon>
        <taxon>Bacteroidota</taxon>
        <taxon>Flavobacteriia</taxon>
        <taxon>Flavobacteriales</taxon>
        <taxon>Flavobacteriaceae</taxon>
        <taxon>Mesonia</taxon>
    </lineage>
</organism>
<dbReference type="InterPro" id="IPR050881">
    <property type="entry name" value="LL-DAP_aminotransferase"/>
</dbReference>
<dbReference type="Pfam" id="PF00155">
    <property type="entry name" value="Aminotran_1_2"/>
    <property type="match status" value="1"/>
</dbReference>
<dbReference type="GO" id="GO:0008483">
    <property type="term" value="F:transaminase activity"/>
    <property type="evidence" value="ECO:0007669"/>
    <property type="project" value="UniProtKB-KW"/>
</dbReference>
<proteinExistence type="inferred from homology"/>
<evidence type="ECO:0000256" key="4">
    <source>
        <dbReference type="RuleBase" id="RU000481"/>
    </source>
</evidence>
<dbReference type="SUPFAM" id="SSF53383">
    <property type="entry name" value="PLP-dependent transferases"/>
    <property type="match status" value="1"/>
</dbReference>
<feature type="domain" description="Aminotransferase class I/classII large" evidence="5">
    <location>
        <begin position="31"/>
        <end position="381"/>
    </location>
</feature>
<comment type="caution">
    <text evidence="6">The sequence shown here is derived from an EMBL/GenBank/DDBJ whole genome shotgun (WGS) entry which is preliminary data.</text>
</comment>
<dbReference type="GeneID" id="94369162"/>
<evidence type="ECO:0000259" key="5">
    <source>
        <dbReference type="Pfam" id="PF00155"/>
    </source>
</evidence>
<comment type="similarity">
    <text evidence="4">Belongs to the class-I pyridoxal-phosphate-dependent aminotransferase family.</text>
</comment>
<dbReference type="CDD" id="cd00609">
    <property type="entry name" value="AAT_like"/>
    <property type="match status" value="1"/>
</dbReference>
<evidence type="ECO:0000313" key="7">
    <source>
        <dbReference type="Proteomes" id="UP000615593"/>
    </source>
</evidence>
<sequence length="383" mass="43498">MKPANRLAFIKEYYFSRKLQEIKEMQQNGIDVINLGIGSPDLPPPYDAVAQMQLAAKQENAHKYQSYRGADELREAFADFYQRKFQVEVNAATEILPLLGSKEGIMHISMAFLNEGDEVLIPNPGYPTYTSVTKLVGAKPVFYELKEENEWQPNFNELEKQDLSKVKIMWLNYPHMPTGVKASQHLFHDAIAFAKKHDILLINDNPYSFILNDNPESLLAYPGAKEVGLELNSVSKTFNMAGWRVGAVLGSQENLQHILKVKSNMDSGMFLPLQLGVAVALKENEDWFKNLDFLYKNRRTKIIELVEKLDCQLEDRDLVGMFVWAKIPEAYQTSEEFSEHILQTHHLFAAPGTVFGSGGEGYIRFSLCVDEATIEKAIKRVEA</sequence>
<evidence type="ECO:0000256" key="1">
    <source>
        <dbReference type="ARBA" id="ARBA00001933"/>
    </source>
</evidence>
<evidence type="ECO:0000256" key="2">
    <source>
        <dbReference type="ARBA" id="ARBA00022576"/>
    </source>
</evidence>
<dbReference type="EC" id="2.6.1.-" evidence="4"/>
<dbReference type="PANTHER" id="PTHR42832">
    <property type="entry name" value="AMINO ACID AMINOTRANSFERASE"/>
    <property type="match status" value="1"/>
</dbReference>
<keyword evidence="2 4" id="KW-0032">Aminotransferase</keyword>
<comment type="cofactor">
    <cofactor evidence="1 4">
        <name>pyridoxal 5'-phosphate</name>
        <dbReference type="ChEBI" id="CHEBI:597326"/>
    </cofactor>
</comment>
<name>A0ABQ3BQP7_9FLAO</name>
<evidence type="ECO:0000313" key="6">
    <source>
        <dbReference type="EMBL" id="GGZ54250.1"/>
    </source>
</evidence>
<keyword evidence="3 4" id="KW-0808">Transferase</keyword>
<dbReference type="InterPro" id="IPR015422">
    <property type="entry name" value="PyrdxlP-dep_Trfase_small"/>
</dbReference>
<dbReference type="InterPro" id="IPR004839">
    <property type="entry name" value="Aminotransferase_I/II_large"/>
</dbReference>
<dbReference type="PANTHER" id="PTHR42832:SF3">
    <property type="entry name" value="L-GLUTAMINE--4-(METHYLSULFANYL)-2-OXOBUTANOATE AMINOTRANSFERASE"/>
    <property type="match status" value="1"/>
</dbReference>
<dbReference type="Proteomes" id="UP000615593">
    <property type="component" value="Unassembled WGS sequence"/>
</dbReference>
<dbReference type="InterPro" id="IPR015421">
    <property type="entry name" value="PyrdxlP-dep_Trfase_major"/>
</dbReference>
<keyword evidence="7" id="KW-1185">Reference proteome</keyword>
<gene>
    <name evidence="6" type="primary">aspC3</name>
    <name evidence="6" type="ORF">GCM10008088_14940</name>
</gene>
<accession>A0ABQ3BQP7</accession>